<sequence>HMNDLNPHFPQFGKGFKIGAVCSAHMEKLIYGATTLDKPIHPDDMHPDVLIPTHNLLIYPDIKMGYKGHLVHKVIHNVIDTWYGDCWECTDTKLDFFDSVAEEHQLLKPVEITASYFTPLGFTIYGHEVDYDFNEESK</sequence>
<keyword evidence="2" id="KW-1185">Reference proteome</keyword>
<dbReference type="Gene3D" id="2.40.400.10">
    <property type="entry name" value="Acetoacetate decarboxylase-like"/>
    <property type="match status" value="1"/>
</dbReference>
<organism evidence="1 2">
    <name type="scientific">Dethiosulfatibacter aminovorans DSM 17477</name>
    <dbReference type="NCBI Taxonomy" id="1121476"/>
    <lineage>
        <taxon>Bacteria</taxon>
        <taxon>Bacillati</taxon>
        <taxon>Bacillota</taxon>
        <taxon>Tissierellia</taxon>
        <taxon>Dethiosulfatibacter</taxon>
    </lineage>
</organism>
<name>A0A1M6M511_9FIRM</name>
<dbReference type="InterPro" id="IPR023375">
    <property type="entry name" value="ADC_dom_sf"/>
</dbReference>
<proteinExistence type="predicted"/>
<evidence type="ECO:0000313" key="2">
    <source>
        <dbReference type="Proteomes" id="UP000184052"/>
    </source>
</evidence>
<feature type="non-terminal residue" evidence="1">
    <location>
        <position position="1"/>
    </location>
</feature>
<dbReference type="Proteomes" id="UP000184052">
    <property type="component" value="Unassembled WGS sequence"/>
</dbReference>
<reference evidence="1 2" key="1">
    <citation type="submission" date="2016-11" db="EMBL/GenBank/DDBJ databases">
        <authorList>
            <person name="Jaros S."/>
            <person name="Januszkiewicz K."/>
            <person name="Wedrychowicz H."/>
        </authorList>
    </citation>
    <scope>NUCLEOTIDE SEQUENCE [LARGE SCALE GENOMIC DNA]</scope>
    <source>
        <strain evidence="1 2">DSM 17477</strain>
    </source>
</reference>
<protein>
    <submittedName>
        <fullName evidence="1">Uncharacterized protein</fullName>
    </submittedName>
</protein>
<dbReference type="RefSeq" id="WP_217683724.1">
    <property type="nucleotide sequence ID" value="NZ_FQZL01000037.1"/>
</dbReference>
<evidence type="ECO:0000313" key="1">
    <source>
        <dbReference type="EMBL" id="SHJ78548.1"/>
    </source>
</evidence>
<accession>A0A1M6M511</accession>
<dbReference type="EMBL" id="FQZL01000037">
    <property type="protein sequence ID" value="SHJ78548.1"/>
    <property type="molecule type" value="Genomic_DNA"/>
</dbReference>
<gene>
    <name evidence="1" type="ORF">SAMN02745751_03367</name>
</gene>
<dbReference type="STRING" id="1121476.SAMN02745751_03367"/>
<dbReference type="AlphaFoldDB" id="A0A1M6M511"/>